<dbReference type="Pfam" id="PF11563">
    <property type="entry name" value="Protoglobin"/>
    <property type="match status" value="1"/>
</dbReference>
<dbReference type="EMBL" id="JBAHYK010002771">
    <property type="protein sequence ID" value="KAL0564456.1"/>
    <property type="molecule type" value="Genomic_DNA"/>
</dbReference>
<dbReference type="Proteomes" id="UP001465976">
    <property type="component" value="Unassembled WGS sequence"/>
</dbReference>
<feature type="domain" description="Globin-sensor" evidence="2">
    <location>
        <begin position="79"/>
        <end position="267"/>
    </location>
</feature>
<gene>
    <name evidence="3" type="ORF">V5O48_017590</name>
</gene>
<evidence type="ECO:0000313" key="3">
    <source>
        <dbReference type="EMBL" id="KAL0564456.1"/>
    </source>
</evidence>
<feature type="compositionally biased region" description="Low complexity" evidence="1">
    <location>
        <begin position="28"/>
        <end position="37"/>
    </location>
</feature>
<comment type="caution">
    <text evidence="3">The sequence shown here is derived from an EMBL/GenBank/DDBJ whole genome shotgun (WGS) entry which is preliminary data.</text>
</comment>
<dbReference type="PANTHER" id="PTHR42071:SF1">
    <property type="entry name" value="GLOBIN-SENSOR DOMAIN-CONTAINING PROTEIN"/>
    <property type="match status" value="1"/>
</dbReference>
<evidence type="ECO:0000313" key="4">
    <source>
        <dbReference type="Proteomes" id="UP001465976"/>
    </source>
</evidence>
<reference evidence="3 4" key="1">
    <citation type="submission" date="2024-02" db="EMBL/GenBank/DDBJ databases">
        <title>A draft genome for the cacao thread blight pathogen Marasmius crinis-equi.</title>
        <authorList>
            <person name="Cohen S.P."/>
            <person name="Baruah I.K."/>
            <person name="Amoako-Attah I."/>
            <person name="Bukari Y."/>
            <person name="Meinhardt L.W."/>
            <person name="Bailey B.A."/>
        </authorList>
    </citation>
    <scope>NUCLEOTIDE SEQUENCE [LARGE SCALE GENOMIC DNA]</scope>
    <source>
        <strain evidence="3 4">GH-76</strain>
    </source>
</reference>
<evidence type="ECO:0000256" key="1">
    <source>
        <dbReference type="SAM" id="MobiDB-lite"/>
    </source>
</evidence>
<name>A0ABR3ENR5_9AGAR</name>
<dbReference type="Gene3D" id="1.10.490.10">
    <property type="entry name" value="Globins"/>
    <property type="match status" value="1"/>
</dbReference>
<protein>
    <recommendedName>
        <fullName evidence="2">Globin-sensor domain-containing protein</fullName>
    </recommendedName>
</protein>
<dbReference type="InterPro" id="IPR012292">
    <property type="entry name" value="Globin/Proto"/>
</dbReference>
<keyword evidence="4" id="KW-1185">Reference proteome</keyword>
<evidence type="ECO:0000259" key="2">
    <source>
        <dbReference type="Pfam" id="PF11563"/>
    </source>
</evidence>
<sequence>MSSTDTLIDNANSGCPFKAQVNEALTSTTTIRPTGTISPPPASESGSEDSYVPPSPKKSCPVVMCQEIDENLLRKHLPSRIAYLTDYLNFGTDDAEAISEVAPMVHEVIPEMVDGMYAKLFEFDVTKRIFLQRNQGFAGELPKRLEDLTLDSPQIVFRKVFMKSWARRVLTADYTSDTTWAYMDKVGIMHTGASPFKHQKALGIAPLNVPYRDCALMLGHVLEVLQTAVFSIPESKIPLQNKIRAVNAINKVIWIQNDLFSRHYIKE</sequence>
<organism evidence="3 4">
    <name type="scientific">Marasmius crinis-equi</name>
    <dbReference type="NCBI Taxonomy" id="585013"/>
    <lineage>
        <taxon>Eukaryota</taxon>
        <taxon>Fungi</taxon>
        <taxon>Dikarya</taxon>
        <taxon>Basidiomycota</taxon>
        <taxon>Agaricomycotina</taxon>
        <taxon>Agaricomycetes</taxon>
        <taxon>Agaricomycetidae</taxon>
        <taxon>Agaricales</taxon>
        <taxon>Marasmiineae</taxon>
        <taxon>Marasmiaceae</taxon>
        <taxon>Marasmius</taxon>
    </lineage>
</organism>
<dbReference type="PANTHER" id="PTHR42071">
    <property type="entry name" value="PROTOGLOBIN DOMAIN-CONTAINING PROTEIN"/>
    <property type="match status" value="1"/>
</dbReference>
<accession>A0ABR3ENR5</accession>
<dbReference type="InterPro" id="IPR044398">
    <property type="entry name" value="Globin-sensor_dom"/>
</dbReference>
<feature type="region of interest" description="Disordered" evidence="1">
    <location>
        <begin position="28"/>
        <end position="56"/>
    </location>
</feature>
<proteinExistence type="predicted"/>